<reference evidence="11" key="1">
    <citation type="submission" date="2023-07" db="EMBL/GenBank/DDBJ databases">
        <authorList>
            <consortium name="CYATHOMIX"/>
        </authorList>
    </citation>
    <scope>NUCLEOTIDE SEQUENCE</scope>
    <source>
        <strain evidence="11">N/A</strain>
    </source>
</reference>
<proteinExistence type="inferred from homology"/>
<accession>A0AA36GPK4</accession>
<dbReference type="AlphaFoldDB" id="A0AA36GPK4"/>
<feature type="compositionally biased region" description="Polar residues" evidence="9">
    <location>
        <begin position="103"/>
        <end position="115"/>
    </location>
</feature>
<feature type="domain" description="Cysteine/serine-rich nuclear protein N-terminal" evidence="10">
    <location>
        <begin position="587"/>
        <end position="631"/>
    </location>
</feature>
<dbReference type="GO" id="GO:0005634">
    <property type="term" value="C:nucleus"/>
    <property type="evidence" value="ECO:0007669"/>
    <property type="project" value="UniProtKB-SubCell"/>
</dbReference>
<evidence type="ECO:0000313" key="11">
    <source>
        <dbReference type="EMBL" id="CAJ0595853.1"/>
    </source>
</evidence>
<dbReference type="Proteomes" id="UP001176961">
    <property type="component" value="Unassembled WGS sequence"/>
</dbReference>
<feature type="domain" description="Cysteine/serine-rich nuclear protein N-terminal" evidence="10">
    <location>
        <begin position="668"/>
        <end position="779"/>
    </location>
</feature>
<feature type="region of interest" description="Disordered" evidence="9">
    <location>
        <begin position="91"/>
        <end position="126"/>
    </location>
</feature>
<feature type="region of interest" description="Disordered" evidence="9">
    <location>
        <begin position="218"/>
        <end position="360"/>
    </location>
</feature>
<evidence type="ECO:0000256" key="6">
    <source>
        <dbReference type="ARBA" id="ARBA00023159"/>
    </source>
</evidence>
<evidence type="ECO:0000256" key="7">
    <source>
        <dbReference type="ARBA" id="ARBA00023163"/>
    </source>
</evidence>
<evidence type="ECO:0000313" key="12">
    <source>
        <dbReference type="Proteomes" id="UP001176961"/>
    </source>
</evidence>
<evidence type="ECO:0000256" key="8">
    <source>
        <dbReference type="ARBA" id="ARBA00023242"/>
    </source>
</evidence>
<feature type="compositionally biased region" description="Polar residues" evidence="9">
    <location>
        <begin position="282"/>
        <end position="296"/>
    </location>
</feature>
<dbReference type="InterPro" id="IPR023260">
    <property type="entry name" value="Cys/Ser-rich_nuc_prot"/>
</dbReference>
<feature type="region of interest" description="Disordered" evidence="9">
    <location>
        <begin position="795"/>
        <end position="841"/>
    </location>
</feature>
<sequence>MDDDTFAAESSSSGTNAGTSSCSNPPKRVPVWKRHVFPATPVGSSDPFELPSNLTPALKRVKSRAKLPARGSGNTASLSKLPTFNKPHCSSSIGAPSLRCSPRKNSTLAKTNSDCDANLGEKSSSEVRTNVVLNSDDCKADLPTPSRARSNLFPTTLPPKKPRLSFMHISTSELRPNRKPVIVEPNYEQMPPSTETLSRMPKAYRHSSINLRLSDKDSALEGSSQKDVVESCVPSKPQLSHSRSTMCLRLTPERDMRERRKSEAENNVATTPSATPKKRLQPSATMTDLQSSSVTPTRRGRRISLSEANEKKFPPKPLRKRSSSLDIRSQTSLTAASRRRSENRVKPVSERDASSAMPNTAALDAGTAVYDIKEAHNGDVEGTSESNKLVTARNMQVNDGPEKANTDLVVAESASIEVSEEEKESVAVDGTSRFDMAGALPPPSPCLEDAQESSKPLRNSIELRPASISEDEEEIAKLMEELVTAAEQSCFMEFSEPAFKLLPLNINARADTRSENFTPRVGNEKGSMAMVDACCCSTEATSSTSACPAEISANGLRCDNVEVEQSSMSQPAYNVQSKAPNAHTSPDKRVRFKTVSVYYFARTQGMSTVPKTGEVSLGMVDKHFTKRQFPLWLGRRPELTLPKDYEEELSEGEDPGDVFDPEGLERCTAHQLPMFEGKTRIKMLKRSGVQVQKDAVETLESIRQSRIMCGCQCDGICIPDTCQCALDGIGCQVDGPDEFGRSHPCSCTSIGCSNPYGRIEFDPEHVKNHYRITMMRMHHAEQTGIYDSPQRIRFNSEGEPESVSHFTPPPIRPNSINGALTPGHERGTGDSDDPPTRKFPVTPVYMKSNQKRALRMEFAADPDTAALLKVKTRLLWQETASTQE</sequence>
<keyword evidence="12" id="KW-1185">Reference proteome</keyword>
<keyword evidence="7" id="KW-0804">Transcription</keyword>
<feature type="compositionally biased region" description="Polar residues" evidence="9">
    <location>
        <begin position="324"/>
        <end position="335"/>
    </location>
</feature>
<feature type="compositionally biased region" description="Basic and acidic residues" evidence="9">
    <location>
        <begin position="339"/>
        <end position="353"/>
    </location>
</feature>
<dbReference type="GO" id="GO:0006915">
    <property type="term" value="P:apoptotic process"/>
    <property type="evidence" value="ECO:0007669"/>
    <property type="project" value="UniProtKB-KW"/>
</dbReference>
<feature type="region of interest" description="Disordered" evidence="9">
    <location>
        <begin position="138"/>
        <end position="159"/>
    </location>
</feature>
<dbReference type="InterPro" id="IPR031972">
    <property type="entry name" value="CSRNP_N"/>
</dbReference>
<evidence type="ECO:0000256" key="9">
    <source>
        <dbReference type="SAM" id="MobiDB-lite"/>
    </source>
</evidence>
<evidence type="ECO:0000256" key="5">
    <source>
        <dbReference type="ARBA" id="ARBA00023125"/>
    </source>
</evidence>
<keyword evidence="3" id="KW-0053">Apoptosis</keyword>
<name>A0AA36GPK4_CYLNA</name>
<gene>
    <name evidence="11" type="ORF">CYNAS_LOCUS7836</name>
</gene>
<feature type="compositionally biased region" description="Polar residues" evidence="9">
    <location>
        <begin position="265"/>
        <end position="274"/>
    </location>
</feature>
<keyword evidence="4" id="KW-0805">Transcription regulation</keyword>
<organism evidence="11 12">
    <name type="scientific">Cylicocyclus nassatus</name>
    <name type="common">Nematode worm</name>
    <dbReference type="NCBI Taxonomy" id="53992"/>
    <lineage>
        <taxon>Eukaryota</taxon>
        <taxon>Metazoa</taxon>
        <taxon>Ecdysozoa</taxon>
        <taxon>Nematoda</taxon>
        <taxon>Chromadorea</taxon>
        <taxon>Rhabditida</taxon>
        <taxon>Rhabditina</taxon>
        <taxon>Rhabditomorpha</taxon>
        <taxon>Strongyloidea</taxon>
        <taxon>Strongylidae</taxon>
        <taxon>Cylicocyclus</taxon>
    </lineage>
</organism>
<dbReference type="PRINTS" id="PR02031">
    <property type="entry name" value="CYSSERRICHNP"/>
</dbReference>
<dbReference type="PANTHER" id="PTHR13580">
    <property type="entry name" value="TGF-BETA INDUCED APOPTOSIS PROTEIN"/>
    <property type="match status" value="1"/>
</dbReference>
<evidence type="ECO:0000256" key="4">
    <source>
        <dbReference type="ARBA" id="ARBA00023015"/>
    </source>
</evidence>
<dbReference type="PANTHER" id="PTHR13580:SF9">
    <property type="entry name" value="AXIN1 UP-REGULATED 1, ISOFORM A"/>
    <property type="match status" value="1"/>
</dbReference>
<comment type="subcellular location">
    <subcellularLocation>
        <location evidence="1">Nucleus</location>
    </subcellularLocation>
</comment>
<keyword evidence="6" id="KW-0010">Activator</keyword>
<evidence type="ECO:0000259" key="10">
    <source>
        <dbReference type="Pfam" id="PF16019"/>
    </source>
</evidence>
<keyword evidence="8" id="KW-0539">Nucleus</keyword>
<feature type="region of interest" description="Disordered" evidence="9">
    <location>
        <begin position="1"/>
        <end position="29"/>
    </location>
</feature>
<evidence type="ECO:0000256" key="3">
    <source>
        <dbReference type="ARBA" id="ARBA00022703"/>
    </source>
</evidence>
<feature type="compositionally biased region" description="Low complexity" evidence="9">
    <location>
        <begin position="10"/>
        <end position="24"/>
    </location>
</feature>
<dbReference type="EMBL" id="CATQJL010000112">
    <property type="protein sequence ID" value="CAJ0595853.1"/>
    <property type="molecule type" value="Genomic_DNA"/>
</dbReference>
<dbReference type="GO" id="GO:0043565">
    <property type="term" value="F:sequence-specific DNA binding"/>
    <property type="evidence" value="ECO:0007669"/>
    <property type="project" value="TreeGrafter"/>
</dbReference>
<evidence type="ECO:0000256" key="2">
    <source>
        <dbReference type="ARBA" id="ARBA00008548"/>
    </source>
</evidence>
<dbReference type="GO" id="GO:0000981">
    <property type="term" value="F:DNA-binding transcription factor activity, RNA polymerase II-specific"/>
    <property type="evidence" value="ECO:0007669"/>
    <property type="project" value="TreeGrafter"/>
</dbReference>
<keyword evidence="5" id="KW-0238">DNA-binding</keyword>
<dbReference type="Pfam" id="PF16019">
    <property type="entry name" value="CSRNP_N"/>
    <property type="match status" value="2"/>
</dbReference>
<evidence type="ECO:0000256" key="1">
    <source>
        <dbReference type="ARBA" id="ARBA00004123"/>
    </source>
</evidence>
<feature type="compositionally biased region" description="Basic and acidic residues" evidence="9">
    <location>
        <begin position="251"/>
        <end position="264"/>
    </location>
</feature>
<comment type="caution">
    <text evidence="11">The sequence shown here is derived from an EMBL/GenBank/DDBJ whole genome shotgun (WGS) entry which is preliminary data.</text>
</comment>
<protein>
    <recommendedName>
        <fullName evidence="10">Cysteine/serine-rich nuclear protein N-terminal domain-containing protein</fullName>
    </recommendedName>
</protein>
<comment type="similarity">
    <text evidence="2">Belongs to the AXUD1 family.</text>
</comment>